<sequence length="128" mass="13365">MLLSICCRKGSAKGRVVEAHVCGAGRRTAMATAQAFCLGAGQRPSGVFILFLPGICARHGAPRGGRVFIVEGGEFHLFDFEWGHRTGLAALQGGRVSFTVLSEPGVSSEAFYGGHGSPPCGMDRTRGA</sequence>
<dbReference type="RefSeq" id="XP_029233802.1">
    <property type="nucleotide sequence ID" value="XM_029386400.1"/>
</dbReference>
<evidence type="ECO:0000313" key="1">
    <source>
        <dbReference type="EMBL" id="RNE96731.1"/>
    </source>
</evidence>
<protein>
    <submittedName>
        <fullName evidence="1">Uncharacterized protein</fullName>
    </submittedName>
</protein>
<evidence type="ECO:0000313" key="2">
    <source>
        <dbReference type="Proteomes" id="UP000283634"/>
    </source>
</evidence>
<dbReference type="AlphaFoldDB" id="A0A422MU65"/>
<comment type="caution">
    <text evidence="1">The sequence shown here is derived from an EMBL/GenBank/DDBJ whole genome shotgun (WGS) entry which is preliminary data.</text>
</comment>
<dbReference type="GeneID" id="40333666"/>
<name>A0A422MU65_TRYRA</name>
<accession>A0A422MU65</accession>
<dbReference type="EMBL" id="MKGL01000649">
    <property type="protein sequence ID" value="RNE96731.1"/>
    <property type="molecule type" value="Genomic_DNA"/>
</dbReference>
<organism evidence="1 2">
    <name type="scientific">Trypanosoma rangeli</name>
    <dbReference type="NCBI Taxonomy" id="5698"/>
    <lineage>
        <taxon>Eukaryota</taxon>
        <taxon>Discoba</taxon>
        <taxon>Euglenozoa</taxon>
        <taxon>Kinetoplastea</taxon>
        <taxon>Metakinetoplastina</taxon>
        <taxon>Trypanosomatida</taxon>
        <taxon>Trypanosomatidae</taxon>
        <taxon>Trypanosoma</taxon>
        <taxon>Herpetosoma</taxon>
    </lineage>
</organism>
<proteinExistence type="predicted"/>
<reference evidence="1 2" key="1">
    <citation type="journal article" date="2018" name="BMC Genomics">
        <title>Genomic comparison of Trypanosoma conorhini and Trypanosoma rangeli to Trypanosoma cruzi strains of high and low virulence.</title>
        <authorList>
            <person name="Bradwell K.R."/>
            <person name="Koparde V.N."/>
            <person name="Matveyev A.V."/>
            <person name="Serrano M.G."/>
            <person name="Alves J.M."/>
            <person name="Parikh H."/>
            <person name="Huang B."/>
            <person name="Lee V."/>
            <person name="Espinosa-Alvarez O."/>
            <person name="Ortiz P.A."/>
            <person name="Costa-Martins A.G."/>
            <person name="Teixeira M.M."/>
            <person name="Buck G.A."/>
        </authorList>
    </citation>
    <scope>NUCLEOTIDE SEQUENCE [LARGE SCALE GENOMIC DNA]</scope>
    <source>
        <strain evidence="1 2">AM80</strain>
    </source>
</reference>
<keyword evidence="2" id="KW-1185">Reference proteome</keyword>
<gene>
    <name evidence="1" type="ORF">TraAM80_09733</name>
</gene>
<dbReference type="Proteomes" id="UP000283634">
    <property type="component" value="Unassembled WGS sequence"/>
</dbReference>